<protein>
    <recommendedName>
        <fullName evidence="4">Peptidase S1 domain-containing protein</fullName>
    </recommendedName>
</protein>
<feature type="domain" description="Peptidase S1" evidence="4">
    <location>
        <begin position="192"/>
        <end position="410"/>
    </location>
</feature>
<dbReference type="Pfam" id="PF00089">
    <property type="entry name" value="Trypsin"/>
    <property type="match status" value="1"/>
</dbReference>
<dbReference type="SUPFAM" id="SSF50494">
    <property type="entry name" value="Trypsin-like serine proteases"/>
    <property type="match status" value="1"/>
</dbReference>
<dbReference type="PANTHER" id="PTHR24250:SF27">
    <property type="entry name" value="ELASTASE 2 LIKE"/>
    <property type="match status" value="1"/>
</dbReference>
<dbReference type="VEuPathDB" id="VectorBase:AEPI009822"/>
<feature type="signal peptide" evidence="3">
    <location>
        <begin position="1"/>
        <end position="20"/>
    </location>
</feature>
<evidence type="ECO:0000256" key="3">
    <source>
        <dbReference type="SAM" id="SignalP"/>
    </source>
</evidence>
<dbReference type="InterPro" id="IPR001314">
    <property type="entry name" value="Peptidase_S1A"/>
</dbReference>
<dbReference type="Proteomes" id="UP000075885">
    <property type="component" value="Unassembled WGS sequence"/>
</dbReference>
<dbReference type="FunFam" id="2.40.10.10:FF:000068">
    <property type="entry name" value="transmembrane protease serine 2"/>
    <property type="match status" value="1"/>
</dbReference>
<dbReference type="InterPro" id="IPR009003">
    <property type="entry name" value="Peptidase_S1_PA"/>
</dbReference>
<dbReference type="Gene3D" id="2.40.10.10">
    <property type="entry name" value="Trypsin-like serine proteases"/>
    <property type="match status" value="1"/>
</dbReference>
<reference evidence="5" key="2">
    <citation type="submission" date="2020-05" db="UniProtKB">
        <authorList>
            <consortium name="EnsemblMetazoa"/>
        </authorList>
    </citation>
    <scope>IDENTIFICATION</scope>
    <source>
        <strain evidence="5">Epiroticus2</strain>
    </source>
</reference>
<dbReference type="InterPro" id="IPR001254">
    <property type="entry name" value="Trypsin_dom"/>
</dbReference>
<evidence type="ECO:0000313" key="5">
    <source>
        <dbReference type="EnsemblMetazoa" id="AEPI009822-PA"/>
    </source>
</evidence>
<accession>A0A182PS87</accession>
<proteinExistence type="inferred from homology"/>
<dbReference type="PRINTS" id="PR00722">
    <property type="entry name" value="CHYMOTRYPSIN"/>
</dbReference>
<dbReference type="AlphaFoldDB" id="A0A182PS87"/>
<organism evidence="5 6">
    <name type="scientific">Anopheles epiroticus</name>
    <dbReference type="NCBI Taxonomy" id="199890"/>
    <lineage>
        <taxon>Eukaryota</taxon>
        <taxon>Metazoa</taxon>
        <taxon>Ecdysozoa</taxon>
        <taxon>Arthropoda</taxon>
        <taxon>Hexapoda</taxon>
        <taxon>Insecta</taxon>
        <taxon>Pterygota</taxon>
        <taxon>Neoptera</taxon>
        <taxon>Endopterygota</taxon>
        <taxon>Diptera</taxon>
        <taxon>Nematocera</taxon>
        <taxon>Culicoidea</taxon>
        <taxon>Culicidae</taxon>
        <taxon>Anophelinae</taxon>
        <taxon>Anopheles</taxon>
    </lineage>
</organism>
<dbReference type="SMART" id="SM00020">
    <property type="entry name" value="Tryp_SPc"/>
    <property type="match status" value="1"/>
</dbReference>
<reference evidence="6" key="1">
    <citation type="submission" date="2013-03" db="EMBL/GenBank/DDBJ databases">
        <title>The Genome Sequence of Anopheles epiroticus epiroticus2.</title>
        <authorList>
            <consortium name="The Broad Institute Genomics Platform"/>
            <person name="Neafsey D.E."/>
            <person name="Howell P."/>
            <person name="Walker B."/>
            <person name="Young S.K."/>
            <person name="Zeng Q."/>
            <person name="Gargeya S."/>
            <person name="Fitzgerald M."/>
            <person name="Haas B."/>
            <person name="Abouelleil A."/>
            <person name="Allen A.W."/>
            <person name="Alvarado L."/>
            <person name="Arachchi H.M."/>
            <person name="Berlin A.M."/>
            <person name="Chapman S.B."/>
            <person name="Gainer-Dewar J."/>
            <person name="Goldberg J."/>
            <person name="Griggs A."/>
            <person name="Gujja S."/>
            <person name="Hansen M."/>
            <person name="Howarth C."/>
            <person name="Imamovic A."/>
            <person name="Ireland A."/>
            <person name="Larimer J."/>
            <person name="McCowan C."/>
            <person name="Murphy C."/>
            <person name="Pearson M."/>
            <person name="Poon T.W."/>
            <person name="Priest M."/>
            <person name="Roberts A."/>
            <person name="Saif S."/>
            <person name="Shea T."/>
            <person name="Sisk P."/>
            <person name="Sykes S."/>
            <person name="Wortman J."/>
            <person name="Nusbaum C."/>
            <person name="Birren B."/>
        </authorList>
    </citation>
    <scope>NUCLEOTIDE SEQUENCE [LARGE SCALE GENOMIC DNA]</scope>
    <source>
        <strain evidence="6">Epiroticus2</strain>
    </source>
</reference>
<dbReference type="EnsemblMetazoa" id="AEPI009822-RA">
    <property type="protein sequence ID" value="AEPI009822-PA"/>
    <property type="gene ID" value="AEPI009822"/>
</dbReference>
<evidence type="ECO:0000256" key="2">
    <source>
        <dbReference type="ARBA" id="ARBA00024195"/>
    </source>
</evidence>
<keyword evidence="6" id="KW-1185">Reference proteome</keyword>
<keyword evidence="1" id="KW-1015">Disulfide bond</keyword>
<dbReference type="InterPro" id="IPR043504">
    <property type="entry name" value="Peptidase_S1_PA_chymotrypsin"/>
</dbReference>
<name>A0A182PS87_9DIPT</name>
<evidence type="ECO:0000259" key="4">
    <source>
        <dbReference type="PROSITE" id="PS50240"/>
    </source>
</evidence>
<dbReference type="PROSITE" id="PS51257">
    <property type="entry name" value="PROKAR_LIPOPROTEIN"/>
    <property type="match status" value="1"/>
</dbReference>
<dbReference type="GO" id="GO:0006508">
    <property type="term" value="P:proteolysis"/>
    <property type="evidence" value="ECO:0007669"/>
    <property type="project" value="InterPro"/>
</dbReference>
<dbReference type="GO" id="GO:0004252">
    <property type="term" value="F:serine-type endopeptidase activity"/>
    <property type="evidence" value="ECO:0007669"/>
    <property type="project" value="InterPro"/>
</dbReference>
<evidence type="ECO:0000256" key="1">
    <source>
        <dbReference type="ARBA" id="ARBA00023157"/>
    </source>
</evidence>
<dbReference type="STRING" id="199890.A0A182PS87"/>
<comment type="similarity">
    <text evidence="2">Belongs to the peptidase S1 family. CLIP subfamily.</text>
</comment>
<evidence type="ECO:0000313" key="6">
    <source>
        <dbReference type="Proteomes" id="UP000075885"/>
    </source>
</evidence>
<dbReference type="PROSITE" id="PS50240">
    <property type="entry name" value="TRYPSIN_DOM"/>
    <property type="match status" value="1"/>
</dbReference>
<keyword evidence="3" id="KW-0732">Signal</keyword>
<feature type="chain" id="PRO_5008131883" description="Peptidase S1 domain-containing protein" evidence="3">
    <location>
        <begin position="21"/>
        <end position="430"/>
    </location>
</feature>
<dbReference type="PANTHER" id="PTHR24250">
    <property type="entry name" value="CHYMOTRYPSIN-RELATED"/>
    <property type="match status" value="1"/>
</dbReference>
<sequence>MASIKLTLVTVICWASVSFACNCVPENLCPAPDVDLRFLDVEDNVCSTGMVCCEVLPVSGSEESSCDGVCVAGPTECSDEDYDEYGTDLIDIRTNNVNSCPGSQYCCRTYAVQPAPVPTCDGTCLPLSLCPMFQPGAEGCTGGNVCCRMDRNWWTEMINDINAMVEPNPAEDQPKRTCEWSRLRNETTVVPPWLLSVWARVEIIPGIQADQFICGGVLVDPSLILTAASCVRGLSAPGMFVNVGDYDISSRSGLRTENIYTVQEQIIHENYNTSDPVHNDVALLRLTTPIRDGSCVAPFASPPTSGCKAHSTDCYTIGWNRTLLGIGSALPKRYPVQVTSFPDDLLCPPSTICIDRDEGQCHEDESLYGSVIVCEEGESQAHWKVRGLLIRNCTGVASDSIATWLEHQRNPGFVQNPGPVDPSRQYLPVI</sequence>